<accession>A0ABD2PWT6</accession>
<proteinExistence type="predicted"/>
<comment type="caution">
    <text evidence="1">The sequence shown here is derived from an EMBL/GenBank/DDBJ whole genome shotgun (WGS) entry which is preliminary data.</text>
</comment>
<dbReference type="EMBL" id="JBJKFK010001967">
    <property type="protein sequence ID" value="KAL3311896.1"/>
    <property type="molecule type" value="Genomic_DNA"/>
</dbReference>
<evidence type="ECO:0000313" key="1">
    <source>
        <dbReference type="EMBL" id="KAL3311896.1"/>
    </source>
</evidence>
<name>A0ABD2PWT6_9PLAT</name>
<reference evidence="1 2" key="1">
    <citation type="submission" date="2024-11" db="EMBL/GenBank/DDBJ databases">
        <title>Adaptive evolution of stress response genes in parasites aligns with host niche diversity.</title>
        <authorList>
            <person name="Hahn C."/>
            <person name="Resl P."/>
        </authorList>
    </citation>
    <scope>NUCLEOTIDE SEQUENCE [LARGE SCALE GENOMIC DNA]</scope>
    <source>
        <strain evidence="1">EGGRZ-B1_66</strain>
        <tissue evidence="1">Body</tissue>
    </source>
</reference>
<organism evidence="1 2">
    <name type="scientific">Cichlidogyrus casuarinus</name>
    <dbReference type="NCBI Taxonomy" id="1844966"/>
    <lineage>
        <taxon>Eukaryota</taxon>
        <taxon>Metazoa</taxon>
        <taxon>Spiralia</taxon>
        <taxon>Lophotrochozoa</taxon>
        <taxon>Platyhelminthes</taxon>
        <taxon>Monogenea</taxon>
        <taxon>Monopisthocotylea</taxon>
        <taxon>Dactylogyridea</taxon>
        <taxon>Ancyrocephalidae</taxon>
        <taxon>Cichlidogyrus</taxon>
    </lineage>
</organism>
<protein>
    <submittedName>
        <fullName evidence="1">Uncharacterized protein</fullName>
    </submittedName>
</protein>
<gene>
    <name evidence="1" type="ORF">Ciccas_009522</name>
</gene>
<dbReference type="Proteomes" id="UP001626550">
    <property type="component" value="Unassembled WGS sequence"/>
</dbReference>
<dbReference type="AlphaFoldDB" id="A0ABD2PWT6"/>
<keyword evidence="2" id="KW-1185">Reference proteome</keyword>
<evidence type="ECO:0000313" key="2">
    <source>
        <dbReference type="Proteomes" id="UP001626550"/>
    </source>
</evidence>
<sequence>MAVPPEAVQVDIVRQEMTVSTAIGGVEVRTVEEVVVEVVITTDEMISKVPTIDMAAMITTDTVETDSEEIEEVPEAPDTMIEEDLEGEVSVVVAVAEAFEIDPMMLVQSLASTASLLLAFARFPLVDLREALHPPPVITINVVFSYVKLNVFSLCIAFYLS</sequence>